<protein>
    <recommendedName>
        <fullName evidence="2">Ig-like domain-containing protein</fullName>
    </recommendedName>
</protein>
<dbReference type="SMART" id="SM00406">
    <property type="entry name" value="IGv"/>
    <property type="match status" value="1"/>
</dbReference>
<dbReference type="InterPro" id="IPR013106">
    <property type="entry name" value="Ig_V-set"/>
</dbReference>
<dbReference type="Gene3D" id="2.60.40.10">
    <property type="entry name" value="Immunoglobulins"/>
    <property type="match status" value="1"/>
</dbReference>
<reference evidence="3" key="1">
    <citation type="submission" date="2025-08" db="UniProtKB">
        <authorList>
            <consortium name="Ensembl"/>
        </authorList>
    </citation>
    <scope>IDENTIFICATION</scope>
</reference>
<keyword evidence="4" id="KW-1185">Reference proteome</keyword>
<reference evidence="3" key="2">
    <citation type="submission" date="2025-09" db="UniProtKB">
        <authorList>
            <consortium name="Ensembl"/>
        </authorList>
    </citation>
    <scope>IDENTIFICATION</scope>
</reference>
<dbReference type="Ensembl" id="ENSCABT00000028478.1">
    <property type="protein sequence ID" value="ENSCABP00000026000.1"/>
    <property type="gene ID" value="ENSCABG00000019122.1"/>
</dbReference>
<dbReference type="InterPro" id="IPR003599">
    <property type="entry name" value="Ig_sub"/>
</dbReference>
<dbReference type="Pfam" id="PF07686">
    <property type="entry name" value="V-set"/>
    <property type="match status" value="1"/>
</dbReference>
<dbReference type="GeneTree" id="ENSGT00940000161517"/>
<accession>A0A8C0QN55</accession>
<evidence type="ECO:0000313" key="4">
    <source>
        <dbReference type="Proteomes" id="UP000694404"/>
    </source>
</evidence>
<keyword evidence="1" id="KW-0732">Signal</keyword>
<dbReference type="SMART" id="SM00409">
    <property type="entry name" value="IG"/>
    <property type="match status" value="1"/>
</dbReference>
<name>A0A8C0QN55_CHEAB</name>
<feature type="domain" description="Ig-like" evidence="2">
    <location>
        <begin position="24"/>
        <end position="135"/>
    </location>
</feature>
<sequence length="148" mass="16176">MGIACPTAASITLSLLPADVQTQPVLTQEPSSVPPGGTIKLSCTMSSGTSISGYHIHWFQQTAEKPPRYLLYYKDESSKHQGSGVPARFSASKDTSSNVCYLTITGIQAEDDADYYCATLDGSSEMYHSDIETLREQLQPRALYTSWK</sequence>
<dbReference type="AlphaFoldDB" id="A0A8C0QN55"/>
<evidence type="ECO:0000313" key="3">
    <source>
        <dbReference type="Ensembl" id="ENSCABP00000026000.1"/>
    </source>
</evidence>
<proteinExistence type="predicted"/>
<organism evidence="3 4">
    <name type="scientific">Chelonoidis abingdonii</name>
    <name type="common">Abingdon island giant tortoise</name>
    <name type="synonym">Testudo abingdonii</name>
    <dbReference type="NCBI Taxonomy" id="106734"/>
    <lineage>
        <taxon>Eukaryota</taxon>
        <taxon>Metazoa</taxon>
        <taxon>Chordata</taxon>
        <taxon>Craniata</taxon>
        <taxon>Vertebrata</taxon>
        <taxon>Euteleostomi</taxon>
        <taxon>Archelosauria</taxon>
        <taxon>Testudinata</taxon>
        <taxon>Testudines</taxon>
        <taxon>Cryptodira</taxon>
        <taxon>Durocryptodira</taxon>
        <taxon>Testudinoidea</taxon>
        <taxon>Testudinidae</taxon>
        <taxon>Chelonoidis</taxon>
    </lineage>
</organism>
<dbReference type="InterPro" id="IPR050150">
    <property type="entry name" value="IgV_Light_Chain"/>
</dbReference>
<feature type="signal peptide" evidence="1">
    <location>
        <begin position="1"/>
        <end position="22"/>
    </location>
</feature>
<dbReference type="InterPro" id="IPR013783">
    <property type="entry name" value="Ig-like_fold"/>
</dbReference>
<evidence type="ECO:0000256" key="1">
    <source>
        <dbReference type="SAM" id="SignalP"/>
    </source>
</evidence>
<dbReference type="PANTHER" id="PTHR23267">
    <property type="entry name" value="IMMUNOGLOBULIN LIGHT CHAIN"/>
    <property type="match status" value="1"/>
</dbReference>
<dbReference type="InterPro" id="IPR007110">
    <property type="entry name" value="Ig-like_dom"/>
</dbReference>
<dbReference type="Proteomes" id="UP000694404">
    <property type="component" value="Unplaced"/>
</dbReference>
<evidence type="ECO:0000259" key="2">
    <source>
        <dbReference type="PROSITE" id="PS50835"/>
    </source>
</evidence>
<dbReference type="PROSITE" id="PS50835">
    <property type="entry name" value="IG_LIKE"/>
    <property type="match status" value="1"/>
</dbReference>
<dbReference type="SUPFAM" id="SSF48726">
    <property type="entry name" value="Immunoglobulin"/>
    <property type="match status" value="1"/>
</dbReference>
<feature type="chain" id="PRO_5034335813" description="Ig-like domain-containing protein" evidence="1">
    <location>
        <begin position="23"/>
        <end position="148"/>
    </location>
</feature>
<dbReference type="OMA" id="YCKIWHD"/>
<dbReference type="InterPro" id="IPR036179">
    <property type="entry name" value="Ig-like_dom_sf"/>
</dbReference>